<dbReference type="Proteomes" id="UP000001491">
    <property type="component" value="Chromosome"/>
</dbReference>
<dbReference type="HOGENOM" id="CLU_2130674_0_0_14"/>
<keyword evidence="1" id="KW-0812">Transmembrane</keyword>
<evidence type="ECO:0000313" key="3">
    <source>
        <dbReference type="Proteomes" id="UP000001491"/>
    </source>
</evidence>
<dbReference type="KEGG" id="mco:MCJ_004790"/>
<gene>
    <name evidence="2" type="ordered locus">MCJ_004790</name>
</gene>
<sequence length="113" mass="13200">MINPTEAQIEANFSQLSDPEAIKTFLSLDIFSFFDLMPKLHRGLIFIAAGVEVFLWMNAIIRFLPRYISNRIKRAKNKPINDVEIYKAIKYKLDNNLPLTRKEEKILSEITKK</sequence>
<dbReference type="EMBL" id="FM864216">
    <property type="protein sequence ID" value="CAT05184.1"/>
    <property type="molecule type" value="Genomic_DNA"/>
</dbReference>
<proteinExistence type="predicted"/>
<evidence type="ECO:0000256" key="1">
    <source>
        <dbReference type="SAM" id="Phobius"/>
    </source>
</evidence>
<feature type="transmembrane region" description="Helical" evidence="1">
    <location>
        <begin position="43"/>
        <end position="64"/>
    </location>
</feature>
<name>C5J6S1_MESCH</name>
<dbReference type="eggNOG" id="ENOG5031ZG0">
    <property type="taxonomic scope" value="Bacteria"/>
</dbReference>
<keyword evidence="1" id="KW-1133">Transmembrane helix</keyword>
<accession>C5J6S1</accession>
<dbReference type="AlphaFoldDB" id="C5J6S1"/>
<protein>
    <submittedName>
        <fullName evidence="2">Uncharacterized protein</fullName>
    </submittedName>
</protein>
<keyword evidence="3" id="KW-1185">Reference proteome</keyword>
<evidence type="ECO:0000313" key="2">
    <source>
        <dbReference type="EMBL" id="CAT05184.1"/>
    </source>
</evidence>
<reference evidence="3" key="1">
    <citation type="journal article" date="2009" name="BMC Bioinformatics">
        <title>The Mycoplasma conjunctivae genome sequencing, annotation and analysis.</title>
        <authorList>
            <person name="Calderon-Copete S.P."/>
            <person name="Wigger G."/>
            <person name="Wunderlin C."/>
            <person name="Schmidheini T."/>
            <person name="Frey J."/>
            <person name="Quail M.A."/>
            <person name="Falquet L."/>
        </authorList>
    </citation>
    <scope>NUCLEOTIDE SEQUENCE [LARGE SCALE GENOMIC DNA]</scope>
    <source>
        <strain evidence="3">ATCC 25834 / NCTC 10147 / HRC/581</strain>
    </source>
</reference>
<keyword evidence="1" id="KW-0472">Membrane</keyword>
<organism evidence="2 3">
    <name type="scientific">Mesomycoplasma conjunctivae (strain ATCC 25834 / NCTC 10147 / HRC/581)</name>
    <name type="common">Mycoplasma conjunctivae</name>
    <dbReference type="NCBI Taxonomy" id="572263"/>
    <lineage>
        <taxon>Bacteria</taxon>
        <taxon>Bacillati</taxon>
        <taxon>Mycoplasmatota</taxon>
        <taxon>Mycoplasmoidales</taxon>
        <taxon>Metamycoplasmataceae</taxon>
        <taxon>Mesomycoplasma</taxon>
    </lineage>
</organism>